<dbReference type="GO" id="GO:0016020">
    <property type="term" value="C:membrane"/>
    <property type="evidence" value="ECO:0007669"/>
    <property type="project" value="TreeGrafter"/>
</dbReference>
<dbReference type="Pfam" id="PF07898">
    <property type="entry name" value="DUF1676"/>
    <property type="match status" value="1"/>
</dbReference>
<proteinExistence type="predicted"/>
<reference evidence="2" key="1">
    <citation type="submission" date="2025-08" db="UniProtKB">
        <authorList>
            <consortium name="RefSeq"/>
        </authorList>
    </citation>
    <scope>IDENTIFICATION</scope>
    <source>
        <tissue evidence="2">Whole organism</tissue>
    </source>
</reference>
<dbReference type="PANTHER" id="PTHR21879:SF6">
    <property type="entry name" value="OSIRIS 19, ISOFORM A"/>
    <property type="match status" value="1"/>
</dbReference>
<evidence type="ECO:0000313" key="2">
    <source>
        <dbReference type="RefSeq" id="XP_026276101.1"/>
    </source>
</evidence>
<evidence type="ECO:0000313" key="1">
    <source>
        <dbReference type="Proteomes" id="UP000504606"/>
    </source>
</evidence>
<dbReference type="RefSeq" id="XP_026276101.1">
    <property type="nucleotide sequence ID" value="XM_026420316.2"/>
</dbReference>
<gene>
    <name evidence="2" type="primary">LOC113204932</name>
</gene>
<dbReference type="InterPro" id="IPR012464">
    <property type="entry name" value="DUF1676"/>
</dbReference>
<dbReference type="PANTHER" id="PTHR21879">
    <property type="entry name" value="FI03362P-RELATED-RELATED"/>
    <property type="match status" value="1"/>
</dbReference>
<dbReference type="Proteomes" id="UP000504606">
    <property type="component" value="Unplaced"/>
</dbReference>
<keyword evidence="1" id="KW-1185">Reference proteome</keyword>
<organism evidence="1 2">
    <name type="scientific">Frankliniella occidentalis</name>
    <name type="common">Western flower thrips</name>
    <name type="synonym">Euthrips occidentalis</name>
    <dbReference type="NCBI Taxonomy" id="133901"/>
    <lineage>
        <taxon>Eukaryota</taxon>
        <taxon>Metazoa</taxon>
        <taxon>Ecdysozoa</taxon>
        <taxon>Arthropoda</taxon>
        <taxon>Hexapoda</taxon>
        <taxon>Insecta</taxon>
        <taxon>Pterygota</taxon>
        <taxon>Neoptera</taxon>
        <taxon>Paraneoptera</taxon>
        <taxon>Thysanoptera</taxon>
        <taxon>Terebrantia</taxon>
        <taxon>Thripoidea</taxon>
        <taxon>Thripidae</taxon>
        <taxon>Frankliniella</taxon>
    </lineage>
</organism>
<dbReference type="AlphaFoldDB" id="A0A6J1SBN0"/>
<dbReference type="CTD" id="40776"/>
<dbReference type="OrthoDB" id="6622845at2759"/>
<dbReference type="KEGG" id="foc:113204932"/>
<accession>A0A6J1SBN0</accession>
<dbReference type="GeneID" id="113204932"/>
<name>A0A6J1SBN0_FRAOC</name>
<sequence>MRFFAIVAVLVAVGVAHGLPATSVQESPVKGNAFWKGTPMDAVVSELQAGCASDDAVACVKYRVLSVLDHVLRKDSFQVTDSVSVVRNSYEESAESTARSEDGGDLVDTATRYLQRHDVHVKLPWGAQVSVSPRALDQDKLDISLDFGSNDSDVEEQQGTEARHRKYRKSKGKLRRMVVPLLVFVLLKAMTLIPLALGVLGLKAWNALQLGFFSFVIALSLAVFQLCKKIAADQAPVSQLSAHVAPWDAHYAAARAFELPQGAAEAIQSVPQGVLPAQPVYAGDAQSLAYRGQH</sequence>
<protein>
    <submittedName>
        <fullName evidence="2">Uncharacterized protein LOC113204932</fullName>
    </submittedName>
</protein>